<comment type="subcellular location">
    <subcellularLocation>
        <location evidence="1">Membrane</location>
        <topology evidence="1">Multi-pass membrane protein</topology>
    </subcellularLocation>
</comment>
<reference evidence="12" key="1">
    <citation type="submission" date="2017-05" db="EMBL/GenBank/DDBJ databases">
        <authorList>
            <person name="Song R."/>
            <person name="Chenine A.L."/>
            <person name="Ruprecht R.M."/>
        </authorList>
    </citation>
    <scope>NUCLEOTIDE SEQUENCE</scope>
</reference>
<evidence type="ECO:0000256" key="7">
    <source>
        <dbReference type="ARBA" id="ARBA00023027"/>
    </source>
</evidence>
<accession>A0A343KN45</accession>
<dbReference type="EMBL" id="MF176157">
    <property type="protein sequence ID" value="ATI24708.1"/>
    <property type="molecule type" value="Genomic_DNA"/>
</dbReference>
<dbReference type="AlphaFoldDB" id="A0A343KN45"/>
<dbReference type="Pfam" id="PF00420">
    <property type="entry name" value="Oxidored_q2"/>
    <property type="match status" value="1"/>
</dbReference>
<dbReference type="GO" id="GO:0008137">
    <property type="term" value="F:NADH dehydrogenase (ubiquinone) activity"/>
    <property type="evidence" value="ECO:0007669"/>
    <property type="project" value="UniProtKB-EC"/>
</dbReference>
<feature type="transmembrane region" description="Helical" evidence="11">
    <location>
        <begin position="20"/>
        <end position="44"/>
    </location>
</feature>
<evidence type="ECO:0000256" key="8">
    <source>
        <dbReference type="ARBA" id="ARBA00023136"/>
    </source>
</evidence>
<evidence type="ECO:0000256" key="10">
    <source>
        <dbReference type="ARBA" id="ARBA00049551"/>
    </source>
</evidence>
<keyword evidence="7" id="KW-0520">NAD</keyword>
<keyword evidence="8 11" id="KW-0472">Membrane</keyword>
<evidence type="ECO:0000313" key="12">
    <source>
        <dbReference type="EMBL" id="ATI24708.1"/>
    </source>
</evidence>
<evidence type="ECO:0000256" key="1">
    <source>
        <dbReference type="ARBA" id="ARBA00004141"/>
    </source>
</evidence>
<geneLocation type="mitochondrion" evidence="12"/>
<evidence type="ECO:0000256" key="4">
    <source>
        <dbReference type="ARBA" id="ARBA00022692"/>
    </source>
</evidence>
<protein>
    <recommendedName>
        <fullName evidence="3">NADH-ubiquinone oxidoreductase chain 4L</fullName>
    </recommendedName>
    <alternativeName>
        <fullName evidence="9">NADH dehydrogenase subunit 4L</fullName>
    </alternativeName>
</protein>
<keyword evidence="12" id="KW-0496">Mitochondrion</keyword>
<feature type="transmembrane region" description="Helical" evidence="11">
    <location>
        <begin position="50"/>
        <end position="73"/>
    </location>
</feature>
<evidence type="ECO:0000256" key="3">
    <source>
        <dbReference type="ARBA" id="ARBA00016612"/>
    </source>
</evidence>
<comment type="catalytic activity">
    <reaction evidence="10">
        <text>a ubiquinone + NADH + 5 H(+)(in) = a ubiquinol + NAD(+) + 4 H(+)(out)</text>
        <dbReference type="Rhea" id="RHEA:29091"/>
        <dbReference type="Rhea" id="RHEA-COMP:9565"/>
        <dbReference type="Rhea" id="RHEA-COMP:9566"/>
        <dbReference type="ChEBI" id="CHEBI:15378"/>
        <dbReference type="ChEBI" id="CHEBI:16389"/>
        <dbReference type="ChEBI" id="CHEBI:17976"/>
        <dbReference type="ChEBI" id="CHEBI:57540"/>
        <dbReference type="ChEBI" id="CHEBI:57945"/>
        <dbReference type="EC" id="7.1.1.2"/>
    </reaction>
</comment>
<evidence type="ECO:0000256" key="2">
    <source>
        <dbReference type="ARBA" id="ARBA00010519"/>
    </source>
</evidence>
<evidence type="ECO:0000256" key="6">
    <source>
        <dbReference type="ARBA" id="ARBA00022989"/>
    </source>
</evidence>
<evidence type="ECO:0000256" key="9">
    <source>
        <dbReference type="ARBA" id="ARBA00031586"/>
    </source>
</evidence>
<dbReference type="GO" id="GO:0016020">
    <property type="term" value="C:membrane"/>
    <property type="evidence" value="ECO:0007669"/>
    <property type="project" value="UniProtKB-SubCell"/>
</dbReference>
<dbReference type="Gene3D" id="1.10.287.3510">
    <property type="match status" value="1"/>
</dbReference>
<gene>
    <name evidence="12" type="primary">nad4l</name>
</gene>
<evidence type="ECO:0000256" key="5">
    <source>
        <dbReference type="ARBA" id="ARBA00022967"/>
    </source>
</evidence>
<keyword evidence="6 11" id="KW-1133">Transmembrane helix</keyword>
<organism evidence="12">
    <name type="scientific">Rhinocola aceris</name>
    <dbReference type="NCBI Taxonomy" id="1889912"/>
    <lineage>
        <taxon>Eukaryota</taxon>
        <taxon>Metazoa</taxon>
        <taxon>Ecdysozoa</taxon>
        <taxon>Arthropoda</taxon>
        <taxon>Hexapoda</taxon>
        <taxon>Insecta</taxon>
        <taxon>Pterygota</taxon>
        <taxon>Neoptera</taxon>
        <taxon>Paraneoptera</taxon>
        <taxon>Hemiptera</taxon>
        <taxon>Sternorrhyncha</taxon>
        <taxon>Psylloidea</taxon>
        <taxon>Aphalaridae</taxon>
        <taxon>Rhinocola</taxon>
    </lineage>
</organism>
<name>A0A343KN45_9HEMI</name>
<keyword evidence="5" id="KW-1278">Translocase</keyword>
<proteinExistence type="inferred from homology"/>
<comment type="similarity">
    <text evidence="2">Belongs to the complex I subunit 4L family.</text>
</comment>
<dbReference type="InterPro" id="IPR039428">
    <property type="entry name" value="NUOK/Mnh_C1-like"/>
</dbReference>
<sequence>MLIGLYFSMKTFFLFKKHLFLMLLSLEFSMLLILVLLINIMSIFSYDLYLLTYFIVFMVCEAVLGLVLLTLVVRSYGSDYIKSMCAVSC</sequence>
<keyword evidence="4 11" id="KW-0812">Transmembrane</keyword>
<evidence type="ECO:0000256" key="11">
    <source>
        <dbReference type="SAM" id="Phobius"/>
    </source>
</evidence>